<name>A0A2P2J0N8_RHIMU</name>
<proteinExistence type="predicted"/>
<organism evidence="2">
    <name type="scientific">Rhizophora mucronata</name>
    <name type="common">Asiatic mangrove</name>
    <dbReference type="NCBI Taxonomy" id="61149"/>
    <lineage>
        <taxon>Eukaryota</taxon>
        <taxon>Viridiplantae</taxon>
        <taxon>Streptophyta</taxon>
        <taxon>Embryophyta</taxon>
        <taxon>Tracheophyta</taxon>
        <taxon>Spermatophyta</taxon>
        <taxon>Magnoliopsida</taxon>
        <taxon>eudicotyledons</taxon>
        <taxon>Gunneridae</taxon>
        <taxon>Pentapetalae</taxon>
        <taxon>rosids</taxon>
        <taxon>fabids</taxon>
        <taxon>Malpighiales</taxon>
        <taxon>Rhizophoraceae</taxon>
        <taxon>Rhizophora</taxon>
    </lineage>
</organism>
<evidence type="ECO:0000256" key="1">
    <source>
        <dbReference type="SAM" id="MobiDB-lite"/>
    </source>
</evidence>
<protein>
    <submittedName>
        <fullName evidence="2">Ubiquitin-conjugating enzyme family protein</fullName>
    </submittedName>
</protein>
<feature type="region of interest" description="Disordered" evidence="1">
    <location>
        <begin position="1"/>
        <end position="25"/>
    </location>
</feature>
<dbReference type="AlphaFoldDB" id="A0A2P2J0N8"/>
<accession>A0A2P2J0N8</accession>
<dbReference type="EMBL" id="GGEC01006563">
    <property type="protein sequence ID" value="MBW87046.1"/>
    <property type="molecule type" value="Transcribed_RNA"/>
</dbReference>
<evidence type="ECO:0000313" key="2">
    <source>
        <dbReference type="EMBL" id="MBW87046.1"/>
    </source>
</evidence>
<sequence>MSRDVLQCFFHPVRDKEGNDQAPKM</sequence>
<reference evidence="2" key="1">
    <citation type="submission" date="2018-02" db="EMBL/GenBank/DDBJ databases">
        <title>Rhizophora mucronata_Transcriptome.</title>
        <authorList>
            <person name="Meera S.P."/>
            <person name="Sreeshan A."/>
            <person name="Augustine A."/>
        </authorList>
    </citation>
    <scope>NUCLEOTIDE SEQUENCE</scope>
    <source>
        <tissue evidence="2">Leaf</tissue>
    </source>
</reference>